<protein>
    <submittedName>
        <fullName evidence="1">Retrovirus-related Pol polyprotein from transposon TNT 1-94</fullName>
    </submittedName>
</protein>
<organism evidence="1 2">
    <name type="scientific">Dendrobium catenatum</name>
    <dbReference type="NCBI Taxonomy" id="906689"/>
    <lineage>
        <taxon>Eukaryota</taxon>
        <taxon>Viridiplantae</taxon>
        <taxon>Streptophyta</taxon>
        <taxon>Embryophyta</taxon>
        <taxon>Tracheophyta</taxon>
        <taxon>Spermatophyta</taxon>
        <taxon>Magnoliopsida</taxon>
        <taxon>Liliopsida</taxon>
        <taxon>Asparagales</taxon>
        <taxon>Orchidaceae</taxon>
        <taxon>Epidendroideae</taxon>
        <taxon>Malaxideae</taxon>
        <taxon>Dendrobiinae</taxon>
        <taxon>Dendrobium</taxon>
    </lineage>
</organism>
<dbReference type="AlphaFoldDB" id="A0A2I0X6J9"/>
<proteinExistence type="predicted"/>
<dbReference type="SUPFAM" id="SSF56672">
    <property type="entry name" value="DNA/RNA polymerases"/>
    <property type="match status" value="1"/>
</dbReference>
<dbReference type="PANTHER" id="PTHR11439">
    <property type="entry name" value="GAG-POL-RELATED RETROTRANSPOSON"/>
    <property type="match status" value="1"/>
</dbReference>
<name>A0A2I0X6J9_9ASPA</name>
<accession>A0A2I0X6J9</accession>
<dbReference type="PANTHER" id="PTHR11439:SF463">
    <property type="entry name" value="REVERSE TRANSCRIPTASE TY1_COPIA-TYPE DOMAIN-CONTAINING PROTEIN"/>
    <property type="match status" value="1"/>
</dbReference>
<gene>
    <name evidence="1" type="ORF">MA16_Dca008219</name>
</gene>
<dbReference type="EMBL" id="KZ502094">
    <property type="protein sequence ID" value="PKU83532.1"/>
    <property type="molecule type" value="Genomic_DNA"/>
</dbReference>
<reference evidence="1 2" key="2">
    <citation type="journal article" date="2017" name="Nature">
        <title>The Apostasia genome and the evolution of orchids.</title>
        <authorList>
            <person name="Zhang G.Q."/>
            <person name="Liu K.W."/>
            <person name="Li Z."/>
            <person name="Lohaus R."/>
            <person name="Hsiao Y.Y."/>
            <person name="Niu S.C."/>
            <person name="Wang J.Y."/>
            <person name="Lin Y.C."/>
            <person name="Xu Q."/>
            <person name="Chen L.J."/>
            <person name="Yoshida K."/>
            <person name="Fujiwara S."/>
            <person name="Wang Z.W."/>
            <person name="Zhang Y.Q."/>
            <person name="Mitsuda N."/>
            <person name="Wang M."/>
            <person name="Liu G.H."/>
            <person name="Pecoraro L."/>
            <person name="Huang H.X."/>
            <person name="Xiao X.J."/>
            <person name="Lin M."/>
            <person name="Wu X.Y."/>
            <person name="Wu W.L."/>
            <person name="Chen Y.Y."/>
            <person name="Chang S.B."/>
            <person name="Sakamoto S."/>
            <person name="Ohme-Takagi M."/>
            <person name="Yagi M."/>
            <person name="Zeng S.J."/>
            <person name="Shen C.Y."/>
            <person name="Yeh C.M."/>
            <person name="Luo Y.B."/>
            <person name="Tsai W.C."/>
            <person name="Van de Peer Y."/>
            <person name="Liu Z.J."/>
        </authorList>
    </citation>
    <scope>NUCLEOTIDE SEQUENCE [LARGE SCALE GENOMIC DNA]</scope>
    <source>
        <tissue evidence="1">The whole plant</tissue>
    </source>
</reference>
<dbReference type="Proteomes" id="UP000233837">
    <property type="component" value="Unassembled WGS sequence"/>
</dbReference>
<evidence type="ECO:0000313" key="1">
    <source>
        <dbReference type="EMBL" id="PKU83532.1"/>
    </source>
</evidence>
<keyword evidence="2" id="KW-1185">Reference proteome</keyword>
<dbReference type="CDD" id="cd09272">
    <property type="entry name" value="RNase_HI_RT_Ty1"/>
    <property type="match status" value="1"/>
</dbReference>
<sequence>MTNCKPVSTPSQLKISHTTSNSNAFSNPSLYCHFARSLQYLMLLRPNLSFAVNKVCQHMQNPTIVHFEALKLLLRFLQGTIHTGLPLFRDKPILRSYVDFDWAGDKVDRKSTTGFYNFLGSSLISWSVKKQIAVARSSTEAEYRALAVAATEIVWIGWLLQELNYPQTNATTLFCDNMSAIALANNPVFQARTKHIEVNCHYIRSCINDNNLQVHHISTKDQLADMLTKSLPAP</sequence>
<evidence type="ECO:0000313" key="2">
    <source>
        <dbReference type="Proteomes" id="UP000233837"/>
    </source>
</evidence>
<dbReference type="InterPro" id="IPR043502">
    <property type="entry name" value="DNA/RNA_pol_sf"/>
</dbReference>
<reference evidence="1 2" key="1">
    <citation type="journal article" date="2016" name="Sci. Rep.">
        <title>The Dendrobium catenatum Lindl. genome sequence provides insights into polysaccharide synthase, floral development and adaptive evolution.</title>
        <authorList>
            <person name="Zhang G.Q."/>
            <person name="Xu Q."/>
            <person name="Bian C."/>
            <person name="Tsai W.C."/>
            <person name="Yeh C.M."/>
            <person name="Liu K.W."/>
            <person name="Yoshida K."/>
            <person name="Zhang L.S."/>
            <person name="Chang S.B."/>
            <person name="Chen F."/>
            <person name="Shi Y."/>
            <person name="Su Y.Y."/>
            <person name="Zhang Y.Q."/>
            <person name="Chen L.J."/>
            <person name="Yin Y."/>
            <person name="Lin M."/>
            <person name="Huang H."/>
            <person name="Deng H."/>
            <person name="Wang Z.W."/>
            <person name="Zhu S.L."/>
            <person name="Zhao X."/>
            <person name="Deng C."/>
            <person name="Niu S.C."/>
            <person name="Huang J."/>
            <person name="Wang M."/>
            <person name="Liu G.H."/>
            <person name="Yang H.J."/>
            <person name="Xiao X.J."/>
            <person name="Hsiao Y.Y."/>
            <person name="Wu W.L."/>
            <person name="Chen Y.Y."/>
            <person name="Mitsuda N."/>
            <person name="Ohme-Takagi M."/>
            <person name="Luo Y.B."/>
            <person name="Van de Peer Y."/>
            <person name="Liu Z.J."/>
        </authorList>
    </citation>
    <scope>NUCLEOTIDE SEQUENCE [LARGE SCALE GENOMIC DNA]</scope>
    <source>
        <tissue evidence="1">The whole plant</tissue>
    </source>
</reference>